<sequence length="159" mass="18568">MEQFLKSEIYNHDEAVVAKILKFLNDIEGIRVAEKNLSDSKRKVELEGQRLMEEIACRKAAPPTFYHYPSGNEENEENGEKKSGEKKGKKRRSEEGGKEEKNYEEKEGEEKIGEEKGSEEEEGEDRKEEEEKKSGEKRGRGRPKKRKSYPWLGRYKNKI</sequence>
<proteinExistence type="predicted"/>
<reference evidence="3" key="1">
    <citation type="submission" date="2017-02" db="UniProtKB">
        <authorList>
            <consortium name="WormBaseParasite"/>
        </authorList>
    </citation>
    <scope>IDENTIFICATION</scope>
</reference>
<feature type="region of interest" description="Disordered" evidence="1">
    <location>
        <begin position="55"/>
        <end position="159"/>
    </location>
</feature>
<accession>A0A0N5CIH7</accession>
<evidence type="ECO:0000256" key="1">
    <source>
        <dbReference type="SAM" id="MobiDB-lite"/>
    </source>
</evidence>
<dbReference type="Proteomes" id="UP000046392">
    <property type="component" value="Unplaced"/>
</dbReference>
<dbReference type="AlphaFoldDB" id="A0A0N5CIH7"/>
<feature type="compositionally biased region" description="Basic residues" evidence="1">
    <location>
        <begin position="139"/>
        <end position="148"/>
    </location>
</feature>
<dbReference type="WBParaSite" id="SPAL_0001763300.1">
    <property type="protein sequence ID" value="SPAL_0001763300.1"/>
    <property type="gene ID" value="SPAL_0001763300"/>
</dbReference>
<feature type="compositionally biased region" description="Basic and acidic residues" evidence="1">
    <location>
        <begin position="124"/>
        <end position="138"/>
    </location>
</feature>
<name>A0A0N5CIH7_STREA</name>
<evidence type="ECO:0000313" key="3">
    <source>
        <dbReference type="WBParaSite" id="SPAL_0001763300.1"/>
    </source>
</evidence>
<organism evidence="2 3">
    <name type="scientific">Strongyloides papillosus</name>
    <name type="common">Intestinal threadworm</name>
    <dbReference type="NCBI Taxonomy" id="174720"/>
    <lineage>
        <taxon>Eukaryota</taxon>
        <taxon>Metazoa</taxon>
        <taxon>Ecdysozoa</taxon>
        <taxon>Nematoda</taxon>
        <taxon>Chromadorea</taxon>
        <taxon>Rhabditida</taxon>
        <taxon>Tylenchina</taxon>
        <taxon>Panagrolaimomorpha</taxon>
        <taxon>Strongyloidoidea</taxon>
        <taxon>Strongyloididae</taxon>
        <taxon>Strongyloides</taxon>
    </lineage>
</organism>
<evidence type="ECO:0000313" key="2">
    <source>
        <dbReference type="Proteomes" id="UP000046392"/>
    </source>
</evidence>
<feature type="compositionally biased region" description="Basic and acidic residues" evidence="1">
    <location>
        <begin position="78"/>
        <end position="116"/>
    </location>
</feature>
<keyword evidence="2" id="KW-1185">Reference proteome</keyword>
<protein>
    <submittedName>
        <fullName evidence="3">Uncharacterized protein</fullName>
    </submittedName>
</protein>